<dbReference type="STRING" id="39495.SAMN02745111_00753"/>
<keyword evidence="3" id="KW-1003">Cell membrane</keyword>
<dbReference type="Gene3D" id="3.40.50.300">
    <property type="entry name" value="P-loop containing nucleotide triphosphate hydrolases"/>
    <property type="match status" value="2"/>
</dbReference>
<sequence length="517" mass="56544">MDEKLVLSMKEISKSFPGVKALQNVEFKLNKGEIHALMGENGAGKSTLIKVLTGVYTKDSGKISIEGKEVHIKSPQDAQKVGISTVYQEITLCPNLSVAENMYIGRNISKGVNWKEMNKRADKILKSLDIPAKATAQLSSCSIAVQQMVAIARAVDMECKVLILDEPTSSLDEQEVAKLFKLMRDLKSKGVGIIFVTHFLDQVYEVCDKITVLRDGKFVGEYEIENLPRVELVSKMLGKKFDDMSEIKDDSVVYKGADKDKKIYNAVGLSSTSGIKPFNFHIKKGEVNGFTGLLGSGRSECVRAIFGADKVVGGQVSVDGKAVRINKPLDAMKQGIAYLPEDRKNDGIIGDLSVKDNIILASQVLKGFTKPYSKAEAEKIAQEYIKLLSIKTASSETPIKSLSGGNQQKVILARWLLTKPKYLILDEPTRGIDVGTKVDIQKLVLKLASEGMSITFISSETDEMLRTCSRLVVMRDGKVVGELVGDKLNSADVMKTIAGDKNNNKKVVEITNVGGEN</sequence>
<dbReference type="CDD" id="cd03216">
    <property type="entry name" value="ABC_Carb_Monos_I"/>
    <property type="match status" value="1"/>
</dbReference>
<dbReference type="PANTHER" id="PTHR43790">
    <property type="entry name" value="CARBOHYDRATE TRANSPORT ATP-BINDING PROTEIN MG119-RELATED"/>
    <property type="match status" value="1"/>
</dbReference>
<gene>
    <name evidence="10" type="ORF">SAMN02745111_00753</name>
</gene>
<dbReference type="EMBL" id="FUXZ01000004">
    <property type="protein sequence ID" value="SKA63063.1"/>
    <property type="molecule type" value="Genomic_DNA"/>
</dbReference>
<dbReference type="SMART" id="SM00382">
    <property type="entry name" value="AAA"/>
    <property type="match status" value="2"/>
</dbReference>
<protein>
    <submittedName>
        <fullName evidence="10">Simple sugar transport system ATP-binding protein</fullName>
    </submittedName>
</protein>
<evidence type="ECO:0000256" key="5">
    <source>
        <dbReference type="ARBA" id="ARBA00022741"/>
    </source>
</evidence>
<evidence type="ECO:0000256" key="3">
    <source>
        <dbReference type="ARBA" id="ARBA00022475"/>
    </source>
</evidence>
<dbReference type="FunFam" id="3.40.50.300:FF:000127">
    <property type="entry name" value="Ribose import ATP-binding protein RbsA"/>
    <property type="match status" value="1"/>
</dbReference>
<accession>A0A1T4VDV5</accession>
<keyword evidence="10" id="KW-0762">Sugar transport</keyword>
<keyword evidence="5" id="KW-0547">Nucleotide-binding</keyword>
<evidence type="ECO:0000256" key="2">
    <source>
        <dbReference type="ARBA" id="ARBA00022448"/>
    </source>
</evidence>
<dbReference type="InterPro" id="IPR017871">
    <property type="entry name" value="ABC_transporter-like_CS"/>
</dbReference>
<dbReference type="PROSITE" id="PS00211">
    <property type="entry name" value="ABC_TRANSPORTER_1"/>
    <property type="match status" value="1"/>
</dbReference>
<dbReference type="AlphaFoldDB" id="A0A1T4VDV5"/>
<evidence type="ECO:0000313" key="11">
    <source>
        <dbReference type="Proteomes" id="UP000190814"/>
    </source>
</evidence>
<dbReference type="GO" id="GO:0005524">
    <property type="term" value="F:ATP binding"/>
    <property type="evidence" value="ECO:0007669"/>
    <property type="project" value="UniProtKB-KW"/>
</dbReference>
<evidence type="ECO:0000256" key="7">
    <source>
        <dbReference type="ARBA" id="ARBA00022967"/>
    </source>
</evidence>
<evidence type="ECO:0000259" key="9">
    <source>
        <dbReference type="PROSITE" id="PS50893"/>
    </source>
</evidence>
<dbReference type="GO" id="GO:0016887">
    <property type="term" value="F:ATP hydrolysis activity"/>
    <property type="evidence" value="ECO:0007669"/>
    <property type="project" value="InterPro"/>
</dbReference>
<keyword evidence="2" id="KW-0813">Transport</keyword>
<dbReference type="PROSITE" id="PS50893">
    <property type="entry name" value="ABC_TRANSPORTER_2"/>
    <property type="match status" value="2"/>
</dbReference>
<keyword evidence="6 10" id="KW-0067">ATP-binding</keyword>
<evidence type="ECO:0000256" key="8">
    <source>
        <dbReference type="ARBA" id="ARBA00023136"/>
    </source>
</evidence>
<dbReference type="Proteomes" id="UP000190814">
    <property type="component" value="Unassembled WGS sequence"/>
</dbReference>
<keyword evidence="11" id="KW-1185">Reference proteome</keyword>
<dbReference type="Pfam" id="PF00005">
    <property type="entry name" value="ABC_tran"/>
    <property type="match status" value="2"/>
</dbReference>
<dbReference type="SUPFAM" id="SSF52540">
    <property type="entry name" value="P-loop containing nucleoside triphosphate hydrolases"/>
    <property type="match status" value="2"/>
</dbReference>
<dbReference type="RefSeq" id="WP_341465181.1">
    <property type="nucleotide sequence ID" value="NZ_FUXZ01000004.1"/>
</dbReference>
<evidence type="ECO:0000256" key="4">
    <source>
        <dbReference type="ARBA" id="ARBA00022737"/>
    </source>
</evidence>
<feature type="domain" description="ABC transporter" evidence="9">
    <location>
        <begin position="7"/>
        <end position="240"/>
    </location>
</feature>
<evidence type="ECO:0000313" key="10">
    <source>
        <dbReference type="EMBL" id="SKA63063.1"/>
    </source>
</evidence>
<organism evidence="10 11">
    <name type="scientific">Eubacterium uniforme</name>
    <dbReference type="NCBI Taxonomy" id="39495"/>
    <lineage>
        <taxon>Bacteria</taxon>
        <taxon>Bacillati</taxon>
        <taxon>Bacillota</taxon>
        <taxon>Clostridia</taxon>
        <taxon>Eubacteriales</taxon>
        <taxon>Eubacteriaceae</taxon>
        <taxon>Eubacterium</taxon>
    </lineage>
</organism>
<keyword evidence="4" id="KW-0677">Repeat</keyword>
<keyword evidence="7" id="KW-1278">Translocase</keyword>
<dbReference type="InterPro" id="IPR027417">
    <property type="entry name" value="P-loop_NTPase"/>
</dbReference>
<dbReference type="PANTHER" id="PTHR43790:SF9">
    <property type="entry name" value="GALACTOFURANOSE TRANSPORTER ATP-BINDING PROTEIN YTFR"/>
    <property type="match status" value="1"/>
</dbReference>
<evidence type="ECO:0000256" key="1">
    <source>
        <dbReference type="ARBA" id="ARBA00004202"/>
    </source>
</evidence>
<keyword evidence="8" id="KW-0472">Membrane</keyword>
<reference evidence="10 11" key="1">
    <citation type="submission" date="2017-02" db="EMBL/GenBank/DDBJ databases">
        <authorList>
            <person name="Peterson S.W."/>
        </authorList>
    </citation>
    <scope>NUCLEOTIDE SEQUENCE [LARGE SCALE GENOMIC DNA]</scope>
    <source>
        <strain evidence="10 11">ATCC 35992</strain>
    </source>
</reference>
<comment type="subcellular location">
    <subcellularLocation>
        <location evidence="1">Cell membrane</location>
        <topology evidence="1">Peripheral membrane protein</topology>
    </subcellularLocation>
</comment>
<dbReference type="InterPro" id="IPR003593">
    <property type="entry name" value="AAA+_ATPase"/>
</dbReference>
<feature type="domain" description="ABC transporter" evidence="9">
    <location>
        <begin position="247"/>
        <end position="501"/>
    </location>
</feature>
<evidence type="ECO:0000256" key="6">
    <source>
        <dbReference type="ARBA" id="ARBA00022840"/>
    </source>
</evidence>
<proteinExistence type="predicted"/>
<dbReference type="InterPro" id="IPR003439">
    <property type="entry name" value="ABC_transporter-like_ATP-bd"/>
</dbReference>
<dbReference type="InterPro" id="IPR050107">
    <property type="entry name" value="ABC_carbohydrate_import_ATPase"/>
</dbReference>
<dbReference type="GO" id="GO:0005886">
    <property type="term" value="C:plasma membrane"/>
    <property type="evidence" value="ECO:0007669"/>
    <property type="project" value="UniProtKB-SubCell"/>
</dbReference>
<name>A0A1T4VDV5_9FIRM</name>
<dbReference type="CDD" id="cd03215">
    <property type="entry name" value="ABC_Carb_Monos_II"/>
    <property type="match status" value="1"/>
</dbReference>